<protein>
    <submittedName>
        <fullName evidence="1">Uncharacterized protein</fullName>
    </submittedName>
</protein>
<accession>A0ACC2LNJ1</accession>
<evidence type="ECO:0000313" key="2">
    <source>
        <dbReference type="Proteomes" id="UP001234297"/>
    </source>
</evidence>
<evidence type="ECO:0000313" key="1">
    <source>
        <dbReference type="EMBL" id="KAJ8634945.1"/>
    </source>
</evidence>
<sequence>MDSPPSPSPIEASSSTNNGSSEHKGDRSPSVKEMVFGALKSGQWVDVLKKYEENAENIQTASITSSKEKVLHIAISHNRSDVAKKLLGFVANGKVIEEMKNDRDNNPLHLAASLGKADMCEAMMGRGPELIECRNMDGETPLFLAALHGRKEAFYTLRQKWIDIKKEDVSIQHYKRNDGNSILHVTILGEYFDLAFQIIKWYPKLATFRNERGHSPLHILALHPSVFRSGCYLNPMDRFIYRCHISTKCPFTDKPPMLSSPAQSALLKPPSTQATAKPAKDPVVNAKDFQLPEVILVSDPPKQQGPSDPPDPTVAVVASYSHGNFQSSLSLSHSIIASHIPGPNSANDLQHDNPILTLPSDMVYEILGKIPAPALDCSNPFSIPEHCTLAEPTASTSRSMNLIAAQSNIKATTSSPQALQTVTVPTSKSVNSASSLTDISCLPSNIPLDVVAALIATVAFASATTLPGGVNEEQGTPIFEGKAALDIFIISSLVALCFSITSLTMFLSILTSRFQVWDFYYNLPSKLMLGLGSLLASIASILVAFCSGHFLSIRNNLRHAIFPIYAATCLFLTIFVVAQFPLYLDLIRSTMTPVPKRSFEMTSI</sequence>
<reference evidence="1 2" key="1">
    <citation type="journal article" date="2022" name="Hortic Res">
        <title>A haplotype resolved chromosomal level avocado genome allows analysis of novel avocado genes.</title>
        <authorList>
            <person name="Nath O."/>
            <person name="Fletcher S.J."/>
            <person name="Hayward A."/>
            <person name="Shaw L.M."/>
            <person name="Masouleh A.K."/>
            <person name="Furtado A."/>
            <person name="Henry R.J."/>
            <person name="Mitter N."/>
        </authorList>
    </citation>
    <scope>NUCLEOTIDE SEQUENCE [LARGE SCALE GENOMIC DNA]</scope>
    <source>
        <strain evidence="2">cv. Hass</strain>
    </source>
</reference>
<name>A0ACC2LNJ1_PERAE</name>
<dbReference type="Proteomes" id="UP001234297">
    <property type="component" value="Chromosome 3"/>
</dbReference>
<comment type="caution">
    <text evidence="1">The sequence shown here is derived from an EMBL/GenBank/DDBJ whole genome shotgun (WGS) entry which is preliminary data.</text>
</comment>
<dbReference type="EMBL" id="CM056811">
    <property type="protein sequence ID" value="KAJ8634945.1"/>
    <property type="molecule type" value="Genomic_DNA"/>
</dbReference>
<gene>
    <name evidence="1" type="ORF">MRB53_009212</name>
</gene>
<organism evidence="1 2">
    <name type="scientific">Persea americana</name>
    <name type="common">Avocado</name>
    <dbReference type="NCBI Taxonomy" id="3435"/>
    <lineage>
        <taxon>Eukaryota</taxon>
        <taxon>Viridiplantae</taxon>
        <taxon>Streptophyta</taxon>
        <taxon>Embryophyta</taxon>
        <taxon>Tracheophyta</taxon>
        <taxon>Spermatophyta</taxon>
        <taxon>Magnoliopsida</taxon>
        <taxon>Magnoliidae</taxon>
        <taxon>Laurales</taxon>
        <taxon>Lauraceae</taxon>
        <taxon>Persea</taxon>
    </lineage>
</organism>
<proteinExistence type="predicted"/>
<keyword evidence="2" id="KW-1185">Reference proteome</keyword>